<evidence type="ECO:0000313" key="4">
    <source>
        <dbReference type="Proteomes" id="UP000464211"/>
    </source>
</evidence>
<proteinExistence type="predicted"/>
<keyword evidence="1" id="KW-0175">Coiled coil</keyword>
<dbReference type="Proteomes" id="UP000464211">
    <property type="component" value="Chromosome"/>
</dbReference>
<evidence type="ECO:0000313" key="3">
    <source>
        <dbReference type="EMBL" id="QIA33406.1"/>
    </source>
</evidence>
<dbReference type="EMBL" id="CP048433">
    <property type="protein sequence ID" value="QIA33406.1"/>
    <property type="molecule type" value="Genomic_DNA"/>
</dbReference>
<dbReference type="RefSeq" id="WP_082222966.1">
    <property type="nucleotide sequence ID" value="NZ_AAVN02000014.1"/>
</dbReference>
<evidence type="ECO:0000256" key="2">
    <source>
        <dbReference type="SAM" id="Phobius"/>
    </source>
</evidence>
<gene>
    <name evidence="3" type="ORF">GXM19_03510</name>
</gene>
<dbReference type="Pfam" id="PF10066">
    <property type="entry name" value="DUF2304"/>
    <property type="match status" value="1"/>
</dbReference>
<organism evidence="3 4">
    <name type="scientific">Collinsella aerofaciens (strain ATCC 25986 / DSM 3979 / JCM 10188 / KCTC 3647 / NCTC 11838 / VPI 1003)</name>
    <dbReference type="NCBI Taxonomy" id="411903"/>
    <lineage>
        <taxon>Bacteria</taxon>
        <taxon>Bacillati</taxon>
        <taxon>Actinomycetota</taxon>
        <taxon>Coriobacteriia</taxon>
        <taxon>Coriobacteriales</taxon>
        <taxon>Coriobacteriaceae</taxon>
        <taxon>Collinsella</taxon>
    </lineage>
</organism>
<reference evidence="3 4" key="1">
    <citation type="submission" date="2020-01" db="EMBL/GenBank/DDBJ databases">
        <title>Complete genome sequence of Collinsella aerofaciens JCM 10188(T).</title>
        <authorList>
            <person name="Tourlousse D.M."/>
            <person name="Sakamoto M."/>
            <person name="Miura T."/>
            <person name="Narita K."/>
            <person name="Ohashi A."/>
            <person name="Uchino Y."/>
            <person name="Yamazoe A."/>
            <person name="Kameyama K."/>
            <person name="Terauchi J."/>
            <person name="Ohkuma M."/>
            <person name="Kawasaki H."/>
            <person name="Sekiguchi Y."/>
        </authorList>
    </citation>
    <scope>NUCLEOTIDE SEQUENCE [LARGE SCALE GENOMIC DNA]</scope>
    <source>
        <strain evidence="3 4">JCM 10188</strain>
    </source>
</reference>
<dbReference type="InterPro" id="IPR019277">
    <property type="entry name" value="DUF2304"/>
</dbReference>
<name>A0A858B6B7_COLAA</name>
<evidence type="ECO:0000256" key="1">
    <source>
        <dbReference type="SAM" id="Coils"/>
    </source>
</evidence>
<keyword evidence="2" id="KW-0472">Membrane</keyword>
<dbReference type="AlphaFoldDB" id="A0A858B6B7"/>
<accession>A0A858B6B7</accession>
<sequence>MHISLQFGVITACLVLLCFVLRLVLKDSLQLKYSLLWIVLALVLLVCGLFPQPLYFISSLFGFQTPANFVFVLGFLFLICIVLSMACLSSKQSSAIANLTQRIALLEKELESKNRE</sequence>
<keyword evidence="2" id="KW-0812">Transmembrane</keyword>
<dbReference type="GeneID" id="92849482"/>
<protein>
    <submittedName>
        <fullName evidence="3">DUF2304 domain-containing protein</fullName>
    </submittedName>
</protein>
<keyword evidence="2" id="KW-1133">Transmembrane helix</keyword>
<feature type="transmembrane region" description="Helical" evidence="2">
    <location>
        <begin position="37"/>
        <end position="57"/>
    </location>
</feature>
<feature type="transmembrane region" description="Helical" evidence="2">
    <location>
        <begin position="69"/>
        <end position="88"/>
    </location>
</feature>
<feature type="transmembrane region" description="Helical" evidence="2">
    <location>
        <begin position="6"/>
        <end position="25"/>
    </location>
</feature>
<feature type="coiled-coil region" evidence="1">
    <location>
        <begin position="89"/>
        <end position="116"/>
    </location>
</feature>